<reference evidence="2" key="2">
    <citation type="submission" date="2021-10" db="EMBL/GenBank/DDBJ databases">
        <title>Phylogenomics reveals ancestral predisposition of the termite-cultivated fungus Termitomyces towards a domesticated lifestyle.</title>
        <authorList>
            <person name="Auxier B."/>
            <person name="Grum-Grzhimaylo A."/>
            <person name="Cardenas M.E."/>
            <person name="Lodge J.D."/>
            <person name="Laessoe T."/>
            <person name="Pedersen O."/>
            <person name="Smith M.E."/>
            <person name="Kuyper T.W."/>
            <person name="Franco-Molano E.A."/>
            <person name="Baroni T.J."/>
            <person name="Aanen D.K."/>
        </authorList>
    </citation>
    <scope>NUCLEOTIDE SEQUENCE</scope>
    <source>
        <strain evidence="2">D49</strain>
    </source>
</reference>
<comment type="caution">
    <text evidence="2">The sequence shown here is derived from an EMBL/GenBank/DDBJ whole genome shotgun (WGS) entry which is preliminary data.</text>
</comment>
<evidence type="ECO:0000313" key="3">
    <source>
        <dbReference type="Proteomes" id="UP000717328"/>
    </source>
</evidence>
<dbReference type="EMBL" id="JABCKI010005715">
    <property type="protein sequence ID" value="KAG5639692.1"/>
    <property type="molecule type" value="Genomic_DNA"/>
</dbReference>
<dbReference type="AlphaFoldDB" id="A0A9P7FW23"/>
<keyword evidence="1" id="KW-0472">Membrane</keyword>
<sequence length="64" mass="7407">MPISPPLVPYAYHDPRSLYALAQADARARQRFVLTILWAIIIWGFLGLLFGAEIDYYINNVRRV</sequence>
<name>A0A9P7FW23_9AGAR</name>
<organism evidence="2 3">
    <name type="scientific">Sphagnurus paluster</name>
    <dbReference type="NCBI Taxonomy" id="117069"/>
    <lineage>
        <taxon>Eukaryota</taxon>
        <taxon>Fungi</taxon>
        <taxon>Dikarya</taxon>
        <taxon>Basidiomycota</taxon>
        <taxon>Agaricomycotina</taxon>
        <taxon>Agaricomycetes</taxon>
        <taxon>Agaricomycetidae</taxon>
        <taxon>Agaricales</taxon>
        <taxon>Tricholomatineae</taxon>
        <taxon>Lyophyllaceae</taxon>
        <taxon>Sphagnurus</taxon>
    </lineage>
</organism>
<accession>A0A9P7FW23</accession>
<dbReference type="Proteomes" id="UP000717328">
    <property type="component" value="Unassembled WGS sequence"/>
</dbReference>
<proteinExistence type="predicted"/>
<feature type="transmembrane region" description="Helical" evidence="1">
    <location>
        <begin position="32"/>
        <end position="52"/>
    </location>
</feature>
<keyword evidence="1" id="KW-0812">Transmembrane</keyword>
<reference evidence="2" key="1">
    <citation type="submission" date="2021-02" db="EMBL/GenBank/DDBJ databases">
        <authorList>
            <person name="Nieuwenhuis M."/>
            <person name="Van De Peppel L.J.J."/>
        </authorList>
    </citation>
    <scope>NUCLEOTIDE SEQUENCE</scope>
    <source>
        <strain evidence="2">D49</strain>
    </source>
</reference>
<keyword evidence="1" id="KW-1133">Transmembrane helix</keyword>
<protein>
    <submittedName>
        <fullName evidence="2">Uncharacterized protein</fullName>
    </submittedName>
</protein>
<evidence type="ECO:0000256" key="1">
    <source>
        <dbReference type="SAM" id="Phobius"/>
    </source>
</evidence>
<keyword evidence="3" id="KW-1185">Reference proteome</keyword>
<evidence type="ECO:0000313" key="2">
    <source>
        <dbReference type="EMBL" id="KAG5639692.1"/>
    </source>
</evidence>
<gene>
    <name evidence="2" type="ORF">H0H81_005875</name>
</gene>